<dbReference type="InterPro" id="IPR018389">
    <property type="entry name" value="DctP_fam"/>
</dbReference>
<dbReference type="PROSITE" id="PS51257">
    <property type="entry name" value="PROKAR_LIPOPROTEIN"/>
    <property type="match status" value="1"/>
</dbReference>
<reference evidence="2" key="1">
    <citation type="submission" date="2018-05" db="EMBL/GenBank/DDBJ databases">
        <authorList>
            <person name="Lanie J.A."/>
            <person name="Ng W.-L."/>
            <person name="Kazmierczak K.M."/>
            <person name="Andrzejewski T.M."/>
            <person name="Davidsen T.M."/>
            <person name="Wayne K.J."/>
            <person name="Tettelin H."/>
            <person name="Glass J.I."/>
            <person name="Rusch D."/>
            <person name="Podicherti R."/>
            <person name="Tsui H.-C.T."/>
            <person name="Winkler M.E."/>
        </authorList>
    </citation>
    <scope>NUCLEOTIDE SEQUENCE</scope>
</reference>
<evidence type="ECO:0008006" key="3">
    <source>
        <dbReference type="Google" id="ProtNLM"/>
    </source>
</evidence>
<protein>
    <recommendedName>
        <fullName evidence="3">C4-dicarboxylate ABC transporter substrate-binding protein</fullName>
    </recommendedName>
</protein>
<organism evidence="2">
    <name type="scientific">marine metagenome</name>
    <dbReference type="NCBI Taxonomy" id="408172"/>
    <lineage>
        <taxon>unclassified sequences</taxon>
        <taxon>metagenomes</taxon>
        <taxon>ecological metagenomes</taxon>
    </lineage>
</organism>
<dbReference type="Gene3D" id="3.40.190.170">
    <property type="entry name" value="Bacterial extracellular solute-binding protein, family 7"/>
    <property type="match status" value="1"/>
</dbReference>
<proteinExistence type="predicted"/>
<dbReference type="AlphaFoldDB" id="A0A381TKD9"/>
<accession>A0A381TKD9</accession>
<dbReference type="InterPro" id="IPR026289">
    <property type="entry name" value="SBP_TakP-like"/>
</dbReference>
<gene>
    <name evidence="2" type="ORF">METZ01_LOCUS69410</name>
</gene>
<dbReference type="InterPro" id="IPR038404">
    <property type="entry name" value="TRAP_DctP_sf"/>
</dbReference>
<dbReference type="PIRSF" id="PIRSF039026">
    <property type="entry name" value="SiaP"/>
    <property type="match status" value="1"/>
</dbReference>
<dbReference type="Pfam" id="PF03480">
    <property type="entry name" value="DctP"/>
    <property type="match status" value="1"/>
</dbReference>
<dbReference type="EMBL" id="UINC01004744">
    <property type="protein sequence ID" value="SVA16556.1"/>
    <property type="molecule type" value="Genomic_DNA"/>
</dbReference>
<dbReference type="Gene3D" id="3.40.190.10">
    <property type="entry name" value="Periplasmic binding protein-like II"/>
    <property type="match status" value="1"/>
</dbReference>
<dbReference type="GO" id="GO:0055085">
    <property type="term" value="P:transmembrane transport"/>
    <property type="evidence" value="ECO:0007669"/>
    <property type="project" value="InterPro"/>
</dbReference>
<dbReference type="NCBIfam" id="NF037995">
    <property type="entry name" value="TRAP_S1"/>
    <property type="match status" value="1"/>
</dbReference>
<dbReference type="GO" id="GO:0031317">
    <property type="term" value="C:tripartite ATP-independent periplasmic transporter complex"/>
    <property type="evidence" value="ECO:0007669"/>
    <property type="project" value="InterPro"/>
</dbReference>
<dbReference type="PANTHER" id="PTHR33376">
    <property type="match status" value="1"/>
</dbReference>
<dbReference type="PANTHER" id="PTHR33376:SF5">
    <property type="entry name" value="EXTRACYTOPLASMIC SOLUTE RECEPTOR PROTEIN"/>
    <property type="match status" value="1"/>
</dbReference>
<evidence type="ECO:0000256" key="1">
    <source>
        <dbReference type="ARBA" id="ARBA00022729"/>
    </source>
</evidence>
<sequence>MSKRITKLLLSSIAGAALMACAVTSHAGENWSMATSWGGGPFLKKDAEGFAKYVEQLTAGRVKIQVFPGGTLGKALKVSDTVKSNVAQIGHTWMGYDWGIDKTTVIFANMAGGLNPEELIIWLYEGGGAELASEYRREVFGVESIPCGIFPTEIFLHSTKRIQNLDDFQGLKMRTAGAWAEIAGNLGASTVILPGSEVYPALERGVIDATEWSSPSVNLPSGFHKIAKYIIMPGVHQPGAVQECPINIEAWDRISKEDQELVKMAGRLNVLESWIRYAYHDIDALAQMRAHGNEFVKLDPAFIKAAHEAAAKWSDAQAAASPWFKRALDNRRKFQTALRENWSFFRFPIGM</sequence>
<keyword evidence="1" id="KW-0732">Signal</keyword>
<name>A0A381TKD9_9ZZZZ</name>
<evidence type="ECO:0000313" key="2">
    <source>
        <dbReference type="EMBL" id="SVA16556.1"/>
    </source>
</evidence>